<reference evidence="2" key="1">
    <citation type="submission" date="2020-05" db="EMBL/GenBank/DDBJ databases">
        <title>Mycena genomes resolve the evolution of fungal bioluminescence.</title>
        <authorList>
            <person name="Tsai I.J."/>
        </authorList>
    </citation>
    <scope>NUCLEOTIDE SEQUENCE</scope>
    <source>
        <strain evidence="2">CCC161011</strain>
    </source>
</reference>
<sequence length="232" mass="26429">MHHQIYGGLLFPLVFFKSNSIAMFLLSLDPSVADARSSAAKAFVAHVWKQPETLAAETAANLQDNNWDLDDLVSYQCHKLKMLTTARQRADERSARTIEALEECISCLQCELALQRTAEDLESDLPPKTEEHDEHDGRTCYPQIFIRSYTSVSQLLIPQNSSRPSVPKIHYIFIPLSFRRLPNFNFAPRSALILLPLHFYSIFPAICCSLHPVPNTIHPLNSVFSNWRYTVE</sequence>
<keyword evidence="1" id="KW-0732">Signal</keyword>
<feature type="signal peptide" evidence="1">
    <location>
        <begin position="1"/>
        <end position="35"/>
    </location>
</feature>
<organism evidence="2 3">
    <name type="scientific">Mycena venus</name>
    <dbReference type="NCBI Taxonomy" id="2733690"/>
    <lineage>
        <taxon>Eukaryota</taxon>
        <taxon>Fungi</taxon>
        <taxon>Dikarya</taxon>
        <taxon>Basidiomycota</taxon>
        <taxon>Agaricomycotina</taxon>
        <taxon>Agaricomycetes</taxon>
        <taxon>Agaricomycetidae</taxon>
        <taxon>Agaricales</taxon>
        <taxon>Marasmiineae</taxon>
        <taxon>Mycenaceae</taxon>
        <taxon>Mycena</taxon>
    </lineage>
</organism>
<evidence type="ECO:0000313" key="3">
    <source>
        <dbReference type="Proteomes" id="UP000620124"/>
    </source>
</evidence>
<protein>
    <submittedName>
        <fullName evidence="2">Uncharacterized protein</fullName>
    </submittedName>
</protein>
<dbReference type="Proteomes" id="UP000620124">
    <property type="component" value="Unassembled WGS sequence"/>
</dbReference>
<gene>
    <name evidence="2" type="ORF">MVEN_01297300</name>
</gene>
<dbReference type="EMBL" id="JACAZI010000010">
    <property type="protein sequence ID" value="KAF7349962.1"/>
    <property type="molecule type" value="Genomic_DNA"/>
</dbReference>
<evidence type="ECO:0000313" key="2">
    <source>
        <dbReference type="EMBL" id="KAF7349962.1"/>
    </source>
</evidence>
<keyword evidence="3" id="KW-1185">Reference proteome</keyword>
<dbReference type="AlphaFoldDB" id="A0A8H7CVR4"/>
<name>A0A8H7CVR4_9AGAR</name>
<evidence type="ECO:0000256" key="1">
    <source>
        <dbReference type="SAM" id="SignalP"/>
    </source>
</evidence>
<comment type="caution">
    <text evidence="2">The sequence shown here is derived from an EMBL/GenBank/DDBJ whole genome shotgun (WGS) entry which is preliminary data.</text>
</comment>
<accession>A0A8H7CVR4</accession>
<dbReference type="OrthoDB" id="3008887at2759"/>
<feature type="chain" id="PRO_5034441682" evidence="1">
    <location>
        <begin position="36"/>
        <end position="232"/>
    </location>
</feature>
<proteinExistence type="predicted"/>